<gene>
    <name evidence="2" type="ORF">LWI28_026335</name>
</gene>
<evidence type="ECO:0000313" key="3">
    <source>
        <dbReference type="Proteomes" id="UP001064489"/>
    </source>
</evidence>
<accession>A0AAD5P511</accession>
<reference evidence="2 3" key="1">
    <citation type="journal article" date="2022" name="Plant J.">
        <title>Strategies of tolerance reflected in two North American maple genomes.</title>
        <authorList>
            <person name="McEvoy S.L."/>
            <person name="Sezen U.U."/>
            <person name="Trouern-Trend A."/>
            <person name="McMahon S.M."/>
            <person name="Schaberg P.G."/>
            <person name="Yang J."/>
            <person name="Wegrzyn J.L."/>
            <person name="Swenson N.G."/>
        </authorList>
    </citation>
    <scope>NUCLEOTIDE SEQUENCE [LARGE SCALE GENOMIC DNA]</scope>
    <source>
        <strain evidence="2">91603</strain>
    </source>
</reference>
<keyword evidence="3" id="KW-1185">Reference proteome</keyword>
<sequence length="143" mass="15835">MPDISSVASFQRPRSRQRDLELQISAEAKIAPLMLDHVDELELDESVHGYNGSCEVEEEKVGDLLSKGKGNEAQNLEENQESHEQQNVSSEGELYESPNEEVNNHMPTESTPITSANNSPTQLETQDDHVQNIDTIATTSSTI</sequence>
<evidence type="ECO:0000313" key="2">
    <source>
        <dbReference type="EMBL" id="KAI9199037.1"/>
    </source>
</evidence>
<proteinExistence type="predicted"/>
<dbReference type="Proteomes" id="UP001064489">
    <property type="component" value="Chromosome 13"/>
</dbReference>
<dbReference type="AlphaFoldDB" id="A0AAD5P511"/>
<organism evidence="2 3">
    <name type="scientific">Acer negundo</name>
    <name type="common">Box elder</name>
    <dbReference type="NCBI Taxonomy" id="4023"/>
    <lineage>
        <taxon>Eukaryota</taxon>
        <taxon>Viridiplantae</taxon>
        <taxon>Streptophyta</taxon>
        <taxon>Embryophyta</taxon>
        <taxon>Tracheophyta</taxon>
        <taxon>Spermatophyta</taxon>
        <taxon>Magnoliopsida</taxon>
        <taxon>eudicotyledons</taxon>
        <taxon>Gunneridae</taxon>
        <taxon>Pentapetalae</taxon>
        <taxon>rosids</taxon>
        <taxon>malvids</taxon>
        <taxon>Sapindales</taxon>
        <taxon>Sapindaceae</taxon>
        <taxon>Hippocastanoideae</taxon>
        <taxon>Acereae</taxon>
        <taxon>Acer</taxon>
    </lineage>
</organism>
<protein>
    <submittedName>
        <fullName evidence="2">Uncharacterized protein</fullName>
    </submittedName>
</protein>
<evidence type="ECO:0000256" key="1">
    <source>
        <dbReference type="SAM" id="MobiDB-lite"/>
    </source>
</evidence>
<feature type="compositionally biased region" description="Polar residues" evidence="1">
    <location>
        <begin position="132"/>
        <end position="143"/>
    </location>
</feature>
<feature type="region of interest" description="Disordered" evidence="1">
    <location>
        <begin position="50"/>
        <end position="143"/>
    </location>
</feature>
<comment type="caution">
    <text evidence="2">The sequence shown here is derived from an EMBL/GenBank/DDBJ whole genome shotgun (WGS) entry which is preliminary data.</text>
</comment>
<dbReference type="EMBL" id="JAJSOW010000002">
    <property type="protein sequence ID" value="KAI9199037.1"/>
    <property type="molecule type" value="Genomic_DNA"/>
</dbReference>
<feature type="compositionally biased region" description="Polar residues" evidence="1">
    <location>
        <begin position="105"/>
        <end position="124"/>
    </location>
</feature>
<name>A0AAD5P511_ACENE</name>